<dbReference type="Pfam" id="PF00528">
    <property type="entry name" value="BPD_transp_1"/>
    <property type="match status" value="1"/>
</dbReference>
<dbReference type="InterPro" id="IPR035906">
    <property type="entry name" value="MetI-like_sf"/>
</dbReference>
<dbReference type="OrthoDB" id="9803623at2"/>
<comment type="caution">
    <text evidence="9">The sequence shown here is derived from an EMBL/GenBank/DDBJ whole genome shotgun (WGS) entry which is preliminary data.</text>
</comment>
<dbReference type="Proteomes" id="UP000216857">
    <property type="component" value="Unassembled WGS sequence"/>
</dbReference>
<reference evidence="9" key="1">
    <citation type="submission" date="2017-05" db="EMBL/GenBank/DDBJ databases">
        <title>Complete and WGS of Bordetella genogroups.</title>
        <authorList>
            <person name="Spilker T."/>
            <person name="Lipuma J."/>
        </authorList>
    </citation>
    <scope>NUCLEOTIDE SEQUENCE</scope>
    <source>
        <strain evidence="9">AU21707</strain>
    </source>
</reference>
<dbReference type="AlphaFoldDB" id="A0A261R6A0"/>
<evidence type="ECO:0000256" key="2">
    <source>
        <dbReference type="ARBA" id="ARBA00022448"/>
    </source>
</evidence>
<comment type="similarity">
    <text evidence="7">Belongs to the binding-protein-dependent transport system permease family.</text>
</comment>
<organism evidence="9 10">
    <name type="scientific">Bordetella genomosp. 9</name>
    <dbReference type="NCBI Taxonomy" id="1416803"/>
    <lineage>
        <taxon>Bacteria</taxon>
        <taxon>Pseudomonadati</taxon>
        <taxon>Pseudomonadota</taxon>
        <taxon>Betaproteobacteria</taxon>
        <taxon>Burkholderiales</taxon>
        <taxon>Alcaligenaceae</taxon>
        <taxon>Bordetella</taxon>
    </lineage>
</organism>
<dbReference type="RefSeq" id="WP_094848907.1">
    <property type="nucleotide sequence ID" value="NZ_NEVJ01000003.1"/>
</dbReference>
<dbReference type="Pfam" id="PF19300">
    <property type="entry name" value="BPD_transp_1_N"/>
    <property type="match status" value="1"/>
</dbReference>
<feature type="transmembrane region" description="Helical" evidence="7">
    <location>
        <begin position="132"/>
        <end position="158"/>
    </location>
</feature>
<keyword evidence="2 7" id="KW-0813">Transport</keyword>
<dbReference type="GO" id="GO:0005886">
    <property type="term" value="C:plasma membrane"/>
    <property type="evidence" value="ECO:0007669"/>
    <property type="project" value="UniProtKB-SubCell"/>
</dbReference>
<keyword evidence="6 7" id="KW-0472">Membrane</keyword>
<dbReference type="SUPFAM" id="SSF161098">
    <property type="entry name" value="MetI-like"/>
    <property type="match status" value="1"/>
</dbReference>
<sequence length="325" mass="35287">MLRYIALRLAFALPVIAAVLTLVFFLTRVVPGDPLTALVGDFPAPPEYVAQVRQSMGLDQPLPRQFFLYVRSLARGDIGYSLANQQPVLTLVLDRAGNTLLLMIPALLLASLVGVLLGLWSAAARRRGVDTLITSVGLLGYSVPAFWLGQILILVFAVDLKWLPAQGMHSVRTTLTGASLVLDVMRHWVLPGVAVTLFYCAVVARVGRASVLEAIHQDFVTTAKAKGASDRRVLWRHVLPNALMPIISVIGYNFGNAITGTILVEAVFAWPGLGGLFVTAIAQRDYPVLQGVFLAAAVTVVVANLITDLLYAYVDPRVRHEHYGR</sequence>
<evidence type="ECO:0000256" key="3">
    <source>
        <dbReference type="ARBA" id="ARBA00022475"/>
    </source>
</evidence>
<keyword evidence="4 7" id="KW-0812">Transmembrane</keyword>
<feature type="transmembrane region" description="Helical" evidence="7">
    <location>
        <begin position="233"/>
        <end position="252"/>
    </location>
</feature>
<comment type="subcellular location">
    <subcellularLocation>
        <location evidence="1 7">Cell membrane</location>
        <topology evidence="1 7">Multi-pass membrane protein</topology>
    </subcellularLocation>
</comment>
<dbReference type="InterPro" id="IPR045621">
    <property type="entry name" value="BPD_transp_1_N"/>
</dbReference>
<keyword evidence="5 7" id="KW-1133">Transmembrane helix</keyword>
<feature type="transmembrane region" description="Helical" evidence="7">
    <location>
        <begin position="100"/>
        <end position="120"/>
    </location>
</feature>
<proteinExistence type="inferred from homology"/>
<evidence type="ECO:0000256" key="5">
    <source>
        <dbReference type="ARBA" id="ARBA00022989"/>
    </source>
</evidence>
<evidence type="ECO:0000256" key="7">
    <source>
        <dbReference type="RuleBase" id="RU363032"/>
    </source>
</evidence>
<feature type="transmembrane region" description="Helical" evidence="7">
    <location>
        <begin position="258"/>
        <end position="280"/>
    </location>
</feature>
<dbReference type="InterPro" id="IPR000515">
    <property type="entry name" value="MetI-like"/>
</dbReference>
<keyword evidence="3" id="KW-1003">Cell membrane</keyword>
<feature type="transmembrane region" description="Helical" evidence="7">
    <location>
        <begin position="292"/>
        <end position="314"/>
    </location>
</feature>
<dbReference type="PANTHER" id="PTHR43163">
    <property type="entry name" value="DIPEPTIDE TRANSPORT SYSTEM PERMEASE PROTEIN DPPB-RELATED"/>
    <property type="match status" value="1"/>
</dbReference>
<evidence type="ECO:0000313" key="10">
    <source>
        <dbReference type="Proteomes" id="UP000216857"/>
    </source>
</evidence>
<dbReference type="CDD" id="cd06261">
    <property type="entry name" value="TM_PBP2"/>
    <property type="match status" value="1"/>
</dbReference>
<accession>A0A261R6A0</accession>
<feature type="transmembrane region" description="Helical" evidence="7">
    <location>
        <begin position="188"/>
        <end position="207"/>
    </location>
</feature>
<dbReference type="GO" id="GO:0055085">
    <property type="term" value="P:transmembrane transport"/>
    <property type="evidence" value="ECO:0007669"/>
    <property type="project" value="InterPro"/>
</dbReference>
<protein>
    <recommendedName>
        <fullName evidence="8">ABC transmembrane type-1 domain-containing protein</fullName>
    </recommendedName>
</protein>
<dbReference type="EMBL" id="NEVJ01000003">
    <property type="protein sequence ID" value="OZI20307.1"/>
    <property type="molecule type" value="Genomic_DNA"/>
</dbReference>
<evidence type="ECO:0000256" key="4">
    <source>
        <dbReference type="ARBA" id="ARBA00022692"/>
    </source>
</evidence>
<dbReference type="Gene3D" id="1.10.3720.10">
    <property type="entry name" value="MetI-like"/>
    <property type="match status" value="1"/>
</dbReference>
<evidence type="ECO:0000259" key="8">
    <source>
        <dbReference type="PROSITE" id="PS50928"/>
    </source>
</evidence>
<evidence type="ECO:0000256" key="6">
    <source>
        <dbReference type="ARBA" id="ARBA00023136"/>
    </source>
</evidence>
<gene>
    <name evidence="9" type="ORF">CAL26_22510</name>
</gene>
<feature type="domain" description="ABC transmembrane type-1" evidence="8">
    <location>
        <begin position="96"/>
        <end position="311"/>
    </location>
</feature>
<dbReference type="PANTHER" id="PTHR43163:SF6">
    <property type="entry name" value="DIPEPTIDE TRANSPORT SYSTEM PERMEASE PROTEIN DPPB-RELATED"/>
    <property type="match status" value="1"/>
</dbReference>
<evidence type="ECO:0000313" key="9">
    <source>
        <dbReference type="EMBL" id="OZI20307.1"/>
    </source>
</evidence>
<keyword evidence="10" id="KW-1185">Reference proteome</keyword>
<evidence type="ECO:0000256" key="1">
    <source>
        <dbReference type="ARBA" id="ARBA00004651"/>
    </source>
</evidence>
<name>A0A261R6A0_9BORD</name>
<dbReference type="PROSITE" id="PS50928">
    <property type="entry name" value="ABC_TM1"/>
    <property type="match status" value="1"/>
</dbReference>